<evidence type="ECO:0000256" key="1">
    <source>
        <dbReference type="SAM" id="MobiDB-lite"/>
    </source>
</evidence>
<reference evidence="4" key="1">
    <citation type="submission" date="2017-01" db="EMBL/GenBank/DDBJ databases">
        <title>Comparative genomics of anhydrobiosis in the tardigrade Hypsibius dujardini.</title>
        <authorList>
            <person name="Yoshida Y."/>
            <person name="Koutsovoulos G."/>
            <person name="Laetsch D."/>
            <person name="Stevens L."/>
            <person name="Kumar S."/>
            <person name="Horikawa D."/>
            <person name="Ishino K."/>
            <person name="Komine S."/>
            <person name="Tomita M."/>
            <person name="Blaxter M."/>
            <person name="Arakawa K."/>
        </authorList>
    </citation>
    <scope>NUCLEOTIDE SEQUENCE [LARGE SCALE GENOMIC DNA]</scope>
    <source>
        <strain evidence="4">Z151</strain>
    </source>
</reference>
<accession>A0A9X6NF86</accession>
<dbReference type="PANTHER" id="PTHR12484:SF4">
    <property type="entry name" value="A-KINASE ANCHOR PROTEIN 17A"/>
    <property type="match status" value="1"/>
</dbReference>
<feature type="compositionally biased region" description="Basic residues" evidence="1">
    <location>
        <begin position="486"/>
        <end position="498"/>
    </location>
</feature>
<evidence type="ECO:0000313" key="3">
    <source>
        <dbReference type="EMBL" id="OWA52184.1"/>
    </source>
</evidence>
<protein>
    <submittedName>
        <fullName evidence="3">A-kinase anchor protein 17A</fullName>
    </submittedName>
</protein>
<feature type="compositionally biased region" description="Low complexity" evidence="1">
    <location>
        <begin position="546"/>
        <end position="556"/>
    </location>
</feature>
<feature type="region of interest" description="Disordered" evidence="1">
    <location>
        <begin position="528"/>
        <end position="648"/>
    </location>
</feature>
<proteinExistence type="predicted"/>
<dbReference type="Proteomes" id="UP000192578">
    <property type="component" value="Unassembled WGS sequence"/>
</dbReference>
<organism evidence="3 4">
    <name type="scientific">Hypsibius exemplaris</name>
    <name type="common">Freshwater tardigrade</name>
    <dbReference type="NCBI Taxonomy" id="2072580"/>
    <lineage>
        <taxon>Eukaryota</taxon>
        <taxon>Metazoa</taxon>
        <taxon>Ecdysozoa</taxon>
        <taxon>Tardigrada</taxon>
        <taxon>Eutardigrada</taxon>
        <taxon>Parachela</taxon>
        <taxon>Hypsibioidea</taxon>
        <taxon>Hypsibiidae</taxon>
        <taxon>Hypsibius</taxon>
    </lineage>
</organism>
<comment type="caution">
    <text evidence="3">The sequence shown here is derived from an EMBL/GenBank/DDBJ whole genome shotgun (WGS) entry which is preliminary data.</text>
</comment>
<feature type="compositionally biased region" description="Basic residues" evidence="1">
    <location>
        <begin position="469"/>
        <end position="479"/>
    </location>
</feature>
<dbReference type="EMBL" id="MTYJ01000255">
    <property type="protein sequence ID" value="OWA52184.1"/>
    <property type="molecule type" value="Genomic_DNA"/>
</dbReference>
<dbReference type="PROSITE" id="PS50209">
    <property type="entry name" value="CARD"/>
    <property type="match status" value="1"/>
</dbReference>
<feature type="compositionally biased region" description="Low complexity" evidence="1">
    <location>
        <begin position="595"/>
        <end position="607"/>
    </location>
</feature>
<dbReference type="InterPro" id="IPR001315">
    <property type="entry name" value="CARD"/>
</dbReference>
<feature type="region of interest" description="Disordered" evidence="1">
    <location>
        <begin position="352"/>
        <end position="385"/>
    </location>
</feature>
<feature type="region of interest" description="Disordered" evidence="1">
    <location>
        <begin position="469"/>
        <end position="511"/>
    </location>
</feature>
<sequence>MSSALLQPCTDLTDVLTLSASAALYLKPIARVTVAVALPKSLSATAARPGSVGKSISNWEVMEKVKSLARPIVFSVMKVTTSTLEVIRYEGELDNKDLLMKVVHALDGQTIKLSGYSEVLRVSCVETKLNFPQRHDWTAFFRDAQNVNELKPGERPDTVFLQNLPCKWFAEQPTTVPGATSDVTAASSDVTAAVAQQSSLPSARKVKEIFELFGEVRAVDMPVLDPCRNGSAKVNGMTSNLLTLGHELVFDAYVQFSVYNSFVKCLTALCGMKLLWKESAEKASTANIKVEFDKTQHMSDKNRRKRRHDRVEYRRLEKERELKARQEAEEAEKRKCQEEQRAAEESRIQEEKRLEREERRRHQRELKVQKADRRRKAHEDKQRRHEVAVEERKLLLAQRQLESIRLLSSLFDRLKEKRVVELVELEKIRQEQEEIRRKEEERQREIAKDNEFRDMLTKKEQELRSILLKSKRHEERKRKRQEEKHLKRIKRRDRKIRKNLLNPTKLPNITPDLQRFLDDLPVLYDGPIPHLNAPPSPRRAALGDNTPTPTAPTATAGEDLSPVVRRPVGNSAAPPQRPLSSPVKKPVTPNALPTAAASVAKEPASAVGRPVGHSAAQATRPSPVPLKTPLPQNGAPHPNRPLPSPKKVPLTQNTVRARISALPHPTDRPVAISTVRQNSGGTSLKRPISSPKEVQAAAPLPVVARNPVLPAVKRPRITHVTGEDEERRTPPPRSIVVVVPAESRTGKEPLFTTPKNILYC</sequence>
<feature type="domain" description="CARD" evidence="2">
    <location>
        <begin position="380"/>
        <end position="470"/>
    </location>
</feature>
<dbReference type="OrthoDB" id="1918237at2759"/>
<name>A0A9X6NF86_HYPEX</name>
<gene>
    <name evidence="3" type="ORF">BV898_16643</name>
</gene>
<dbReference type="PANTHER" id="PTHR12484">
    <property type="entry name" value="B-LYMPHOCYTE ANTIGEN-RELATED"/>
    <property type="match status" value="1"/>
</dbReference>
<dbReference type="Pfam" id="PF25015">
    <property type="entry name" value="RBD_AKAP-17A"/>
    <property type="match status" value="1"/>
</dbReference>
<dbReference type="AlphaFoldDB" id="A0A9X6NF86"/>
<dbReference type="InterPro" id="IPR056852">
    <property type="entry name" value="AK17A/B"/>
</dbReference>
<dbReference type="GO" id="GO:0042981">
    <property type="term" value="P:regulation of apoptotic process"/>
    <property type="evidence" value="ECO:0007669"/>
    <property type="project" value="InterPro"/>
</dbReference>
<evidence type="ECO:0000313" key="4">
    <source>
        <dbReference type="Proteomes" id="UP000192578"/>
    </source>
</evidence>
<keyword evidence="4" id="KW-1185">Reference proteome</keyword>
<evidence type="ECO:0000259" key="2">
    <source>
        <dbReference type="PROSITE" id="PS50209"/>
    </source>
</evidence>